<keyword evidence="4 5" id="KW-0472">Membrane</keyword>
<feature type="transmembrane region" description="Helical" evidence="5">
    <location>
        <begin position="53"/>
        <end position="77"/>
    </location>
</feature>
<evidence type="ECO:0000256" key="1">
    <source>
        <dbReference type="ARBA" id="ARBA00004141"/>
    </source>
</evidence>
<evidence type="ECO:0000313" key="8">
    <source>
        <dbReference type="Proteomes" id="UP000515960"/>
    </source>
</evidence>
<proteinExistence type="predicted"/>
<dbReference type="EMBL" id="CP060490">
    <property type="protein sequence ID" value="QNL43754.1"/>
    <property type="molecule type" value="Genomic_DNA"/>
</dbReference>
<evidence type="ECO:0000256" key="4">
    <source>
        <dbReference type="ARBA" id="ARBA00023136"/>
    </source>
</evidence>
<dbReference type="GO" id="GO:0004252">
    <property type="term" value="F:serine-type endopeptidase activity"/>
    <property type="evidence" value="ECO:0007669"/>
    <property type="project" value="InterPro"/>
</dbReference>
<feature type="transmembrane region" description="Helical" evidence="5">
    <location>
        <begin position="136"/>
        <end position="154"/>
    </location>
</feature>
<organism evidence="7 8">
    <name type="scientific">Oscillibacter hominis</name>
    <dbReference type="NCBI Taxonomy" id="2763056"/>
    <lineage>
        <taxon>Bacteria</taxon>
        <taxon>Bacillati</taxon>
        <taxon>Bacillota</taxon>
        <taxon>Clostridia</taxon>
        <taxon>Eubacteriales</taxon>
        <taxon>Oscillospiraceae</taxon>
        <taxon>Oscillibacter</taxon>
    </lineage>
</organism>
<dbReference type="Gene3D" id="1.20.1540.10">
    <property type="entry name" value="Rhomboid-like"/>
    <property type="match status" value="1"/>
</dbReference>
<keyword evidence="7" id="KW-0645">Protease</keyword>
<dbReference type="AlphaFoldDB" id="A0A7G9B2H3"/>
<dbReference type="GO" id="GO:0006508">
    <property type="term" value="P:proteolysis"/>
    <property type="evidence" value="ECO:0007669"/>
    <property type="project" value="UniProtKB-KW"/>
</dbReference>
<dbReference type="InterPro" id="IPR022764">
    <property type="entry name" value="Peptidase_S54_rhomboid_dom"/>
</dbReference>
<dbReference type="InterPro" id="IPR035952">
    <property type="entry name" value="Rhomboid-like_sf"/>
</dbReference>
<dbReference type="KEGG" id="ohi:H8790_09780"/>
<reference evidence="7 8" key="1">
    <citation type="submission" date="2020-08" db="EMBL/GenBank/DDBJ databases">
        <authorList>
            <person name="Liu C."/>
            <person name="Sun Q."/>
        </authorList>
    </citation>
    <scope>NUCLEOTIDE SEQUENCE [LARGE SCALE GENOMIC DNA]</scope>
    <source>
        <strain evidence="7 8">NSJ-62</strain>
    </source>
</reference>
<keyword evidence="2 5" id="KW-0812">Transmembrane</keyword>
<dbReference type="Proteomes" id="UP000515960">
    <property type="component" value="Chromosome"/>
</dbReference>
<evidence type="ECO:0000256" key="2">
    <source>
        <dbReference type="ARBA" id="ARBA00022692"/>
    </source>
</evidence>
<protein>
    <submittedName>
        <fullName evidence="7">Rhomboid family intramembrane serine protease</fullName>
    </submittedName>
</protein>
<feature type="transmembrane region" description="Helical" evidence="5">
    <location>
        <begin position="166"/>
        <end position="182"/>
    </location>
</feature>
<feature type="transmembrane region" description="Helical" evidence="5">
    <location>
        <begin position="113"/>
        <end position="129"/>
    </location>
</feature>
<dbReference type="SUPFAM" id="SSF144091">
    <property type="entry name" value="Rhomboid-like"/>
    <property type="match status" value="1"/>
</dbReference>
<feature type="transmembrane region" description="Helical" evidence="5">
    <location>
        <begin position="89"/>
        <end position="107"/>
    </location>
</feature>
<dbReference type="Pfam" id="PF01694">
    <property type="entry name" value="Rhomboid"/>
    <property type="match status" value="1"/>
</dbReference>
<comment type="subcellular location">
    <subcellularLocation>
        <location evidence="1">Membrane</location>
        <topology evidence="1">Multi-pass membrane protein</topology>
    </subcellularLocation>
</comment>
<sequence>MRKIRYNSPVVLTFALLSMAALLLNRLTAGWTNAYLFSVYRSSLADPLFYFRLFGHVLGHANWAHYSGNMVLLLLTGPMLEEKYGSRRVAAVIAITALVTGLTEVLFFPGTALLGASGVVFAFILLSSVTGSGRDGVPLTLIVIAVIYLGGQIYEGITQQDNVSHLTHILGGVIGGGAGLALRPKK</sequence>
<dbReference type="PANTHER" id="PTHR43066">
    <property type="entry name" value="RHOMBOID-RELATED PROTEIN"/>
    <property type="match status" value="1"/>
</dbReference>
<dbReference type="RefSeq" id="WP_187332345.1">
    <property type="nucleotide sequence ID" value="NZ_CP060490.1"/>
</dbReference>
<evidence type="ECO:0000256" key="3">
    <source>
        <dbReference type="ARBA" id="ARBA00022989"/>
    </source>
</evidence>
<keyword evidence="7" id="KW-0378">Hydrolase</keyword>
<gene>
    <name evidence="7" type="ORF">H8790_09780</name>
</gene>
<evidence type="ECO:0000313" key="7">
    <source>
        <dbReference type="EMBL" id="QNL43754.1"/>
    </source>
</evidence>
<feature type="domain" description="Peptidase S54 rhomboid" evidence="6">
    <location>
        <begin position="50"/>
        <end position="182"/>
    </location>
</feature>
<evidence type="ECO:0000259" key="6">
    <source>
        <dbReference type="Pfam" id="PF01694"/>
    </source>
</evidence>
<name>A0A7G9B2H3_9FIRM</name>
<keyword evidence="3 5" id="KW-1133">Transmembrane helix</keyword>
<accession>A0A7G9B2H3</accession>
<keyword evidence="8" id="KW-1185">Reference proteome</keyword>
<evidence type="ECO:0000256" key="5">
    <source>
        <dbReference type="SAM" id="Phobius"/>
    </source>
</evidence>
<dbReference type="GO" id="GO:0016020">
    <property type="term" value="C:membrane"/>
    <property type="evidence" value="ECO:0007669"/>
    <property type="project" value="UniProtKB-SubCell"/>
</dbReference>